<feature type="domain" description="DUF4429" evidence="2">
    <location>
        <begin position="145"/>
        <end position="233"/>
    </location>
</feature>
<dbReference type="InterPro" id="IPR027860">
    <property type="entry name" value="DUF4429"/>
</dbReference>
<sequence length="297" mass="31572">MAELIGKNGTWTFDGDVVRIVPGHDKDVSRLRAALGEITVPLAALTGVAFEAAGKKSKNGAGRIRLRLRVGADPLLQACDGRLDDDSDPYQLDVPPERGGVAEYFADEVRDALTVAQIPGEATDQYLLAPPAVPISANGQDGTGSFDGEMVRLEWGWLADGKKRSAGNRAWPLSALEAVEWRPAVGMDWGWIRFRVRGDAGIVSTNPRLDPNCLALWGTKKESGNSAVLAAAIVGRMTHPNAPAEVASAADGVAAAAGGADHDVLLRRLRELGDLYRDGVLTDEEFAAAKQAVLKQM</sequence>
<dbReference type="InParanoid" id="C7QGQ6"/>
<gene>
    <name evidence="3" type="ordered locus">Caci_6080</name>
</gene>
<evidence type="ECO:0000259" key="1">
    <source>
        <dbReference type="Pfam" id="PF09851"/>
    </source>
</evidence>
<dbReference type="STRING" id="479433.Caci_6080"/>
<dbReference type="AlphaFoldDB" id="C7QGQ6"/>
<dbReference type="KEGG" id="cai:Caci_6080"/>
<protein>
    <recommendedName>
        <fullName evidence="5">SHOCT domain-containing protein</fullName>
    </recommendedName>
</protein>
<evidence type="ECO:0000313" key="3">
    <source>
        <dbReference type="EMBL" id="ACU74936.1"/>
    </source>
</evidence>
<evidence type="ECO:0000313" key="4">
    <source>
        <dbReference type="Proteomes" id="UP000000851"/>
    </source>
</evidence>
<feature type="domain" description="DUF4429" evidence="2">
    <location>
        <begin position="11"/>
        <end position="110"/>
    </location>
</feature>
<feature type="domain" description="SHOCT" evidence="1">
    <location>
        <begin position="268"/>
        <end position="294"/>
    </location>
</feature>
<dbReference type="HOGENOM" id="CLU_082127_0_0_11"/>
<evidence type="ECO:0008006" key="5">
    <source>
        <dbReference type="Google" id="ProtNLM"/>
    </source>
</evidence>
<reference evidence="3 4" key="1">
    <citation type="journal article" date="2009" name="Stand. Genomic Sci.">
        <title>Complete genome sequence of Catenulispora acidiphila type strain (ID 139908).</title>
        <authorList>
            <person name="Copeland A."/>
            <person name="Lapidus A."/>
            <person name="Glavina Del Rio T."/>
            <person name="Nolan M."/>
            <person name="Lucas S."/>
            <person name="Chen F."/>
            <person name="Tice H."/>
            <person name="Cheng J.F."/>
            <person name="Bruce D."/>
            <person name="Goodwin L."/>
            <person name="Pitluck S."/>
            <person name="Mikhailova N."/>
            <person name="Pati A."/>
            <person name="Ivanova N."/>
            <person name="Mavromatis K."/>
            <person name="Chen A."/>
            <person name="Palaniappan K."/>
            <person name="Chain P."/>
            <person name="Land M."/>
            <person name="Hauser L."/>
            <person name="Chang Y.J."/>
            <person name="Jeffries C.D."/>
            <person name="Chertkov O."/>
            <person name="Brettin T."/>
            <person name="Detter J.C."/>
            <person name="Han C."/>
            <person name="Ali Z."/>
            <person name="Tindall B.J."/>
            <person name="Goker M."/>
            <person name="Bristow J."/>
            <person name="Eisen J.A."/>
            <person name="Markowitz V."/>
            <person name="Hugenholtz P."/>
            <person name="Kyrpides N.C."/>
            <person name="Klenk H.P."/>
        </authorList>
    </citation>
    <scope>NUCLEOTIDE SEQUENCE [LARGE SCALE GENOMIC DNA]</scope>
    <source>
        <strain evidence="4">DSM 44928 / JCM 14897 / NBRC 102108 / NRRL B-24433 / ID139908</strain>
    </source>
</reference>
<dbReference type="eggNOG" id="ENOG5030PSG">
    <property type="taxonomic scope" value="Bacteria"/>
</dbReference>
<dbReference type="RefSeq" id="WP_015794665.1">
    <property type="nucleotide sequence ID" value="NC_013131.1"/>
</dbReference>
<keyword evidence="4" id="KW-1185">Reference proteome</keyword>
<proteinExistence type="predicted"/>
<dbReference type="InterPro" id="IPR018649">
    <property type="entry name" value="SHOCT"/>
</dbReference>
<organism evidence="3 4">
    <name type="scientific">Catenulispora acidiphila (strain DSM 44928 / JCM 14897 / NBRC 102108 / NRRL B-24433 / ID139908)</name>
    <dbReference type="NCBI Taxonomy" id="479433"/>
    <lineage>
        <taxon>Bacteria</taxon>
        <taxon>Bacillati</taxon>
        <taxon>Actinomycetota</taxon>
        <taxon>Actinomycetes</taxon>
        <taxon>Catenulisporales</taxon>
        <taxon>Catenulisporaceae</taxon>
        <taxon>Catenulispora</taxon>
    </lineage>
</organism>
<evidence type="ECO:0000259" key="2">
    <source>
        <dbReference type="Pfam" id="PF14472"/>
    </source>
</evidence>
<dbReference type="Pfam" id="PF09851">
    <property type="entry name" value="SHOCT"/>
    <property type="match status" value="1"/>
</dbReference>
<accession>C7QGQ6</accession>
<dbReference type="Pfam" id="PF14472">
    <property type="entry name" value="DUF4429"/>
    <property type="match status" value="2"/>
</dbReference>
<dbReference type="EMBL" id="CP001700">
    <property type="protein sequence ID" value="ACU74936.1"/>
    <property type="molecule type" value="Genomic_DNA"/>
</dbReference>
<name>C7QGQ6_CATAD</name>
<dbReference type="Proteomes" id="UP000000851">
    <property type="component" value="Chromosome"/>
</dbReference>
<dbReference type="OrthoDB" id="3698908at2"/>